<name>A0A1E3U9V9_9FIRM</name>
<dbReference type="OrthoDB" id="1698671at2"/>
<evidence type="ECO:0000313" key="3">
    <source>
        <dbReference type="Proteomes" id="UP000094271"/>
    </source>
</evidence>
<organism evidence="2 3">
    <name type="scientific">Eisenbergiella tayi</name>
    <dbReference type="NCBI Taxonomy" id="1432052"/>
    <lineage>
        <taxon>Bacteria</taxon>
        <taxon>Bacillati</taxon>
        <taxon>Bacillota</taxon>
        <taxon>Clostridia</taxon>
        <taxon>Lachnospirales</taxon>
        <taxon>Lachnospiraceae</taxon>
        <taxon>Eisenbergiella</taxon>
    </lineage>
</organism>
<feature type="domain" description="YqbQ/XkdQ" evidence="1">
    <location>
        <begin position="5"/>
        <end position="293"/>
    </location>
</feature>
<reference evidence="2 3" key="1">
    <citation type="submission" date="2016-08" db="EMBL/GenBank/DDBJ databases">
        <authorList>
            <person name="Seilhamer J.J."/>
        </authorList>
    </citation>
    <scope>NUCLEOTIDE SEQUENCE [LARGE SCALE GENOMIC DNA]</scope>
    <source>
        <strain evidence="2 3">NML150140-1</strain>
    </source>
</reference>
<sequence length="306" mass="34116">MVEKVEWSGDINAASRTADVSIINAPYDPNMANLPTIESGDFLSLIENSEIFFGQFKGIESNSDTGTINFSASDTMNPLLNSKGKYNFKNLTPEEITIMVCQDIGMETGHIAETGIKIESMICDSDCYYDIIMKAYTKAYKVTGIKYMCTIKNRKLEVVQKGDLVYGITLSERVNLYNVSIAESIDSVINQVKIYDGKGNQIGEIRDEESIEKYGMFQGDYTVEAGIEPNTAAKNLIKEPEQNLSIKAIGNIKCMAGNAVTVIDTATKIQGLYWIKSDSHTWENGVHTMHLDLLFKDIMDEKNTER</sequence>
<accession>A0A1E3U9V9</accession>
<dbReference type="Pfam" id="PF24032">
    <property type="entry name" value="YQBQ"/>
    <property type="match status" value="1"/>
</dbReference>
<dbReference type="AlphaFoldDB" id="A0A1E3U9V9"/>
<dbReference type="RefSeq" id="WP_069432313.1">
    <property type="nucleotide sequence ID" value="NZ_MEHA01000039.1"/>
</dbReference>
<dbReference type="InterPro" id="IPR056937">
    <property type="entry name" value="YqbQ/XkdQ"/>
</dbReference>
<evidence type="ECO:0000259" key="1">
    <source>
        <dbReference type="Pfam" id="PF24032"/>
    </source>
</evidence>
<dbReference type="EMBL" id="MEHA01000039">
    <property type="protein sequence ID" value="ODR42186.1"/>
    <property type="molecule type" value="Genomic_DNA"/>
</dbReference>
<gene>
    <name evidence="2" type="ORF">BEI59_32120</name>
</gene>
<protein>
    <recommendedName>
        <fullName evidence="1">YqbQ/XkdQ domain-containing protein</fullName>
    </recommendedName>
</protein>
<proteinExistence type="predicted"/>
<comment type="caution">
    <text evidence="2">The sequence shown here is derived from an EMBL/GenBank/DDBJ whole genome shotgun (WGS) entry which is preliminary data.</text>
</comment>
<evidence type="ECO:0000313" key="2">
    <source>
        <dbReference type="EMBL" id="ODR42186.1"/>
    </source>
</evidence>
<dbReference type="Proteomes" id="UP000094271">
    <property type="component" value="Unassembled WGS sequence"/>
</dbReference>